<feature type="chain" id="PRO_5038708926" evidence="1">
    <location>
        <begin position="32"/>
        <end position="117"/>
    </location>
</feature>
<dbReference type="EMBL" id="RZYA01000010">
    <property type="protein sequence ID" value="RVU22492.1"/>
    <property type="molecule type" value="Genomic_DNA"/>
</dbReference>
<protein>
    <submittedName>
        <fullName evidence="3">DUF4333 domain-containing protein</fullName>
    </submittedName>
</protein>
<evidence type="ECO:0000313" key="3">
    <source>
        <dbReference type="EMBL" id="RVU22492.1"/>
    </source>
</evidence>
<dbReference type="Pfam" id="PF14230">
    <property type="entry name" value="DUF4333"/>
    <property type="match status" value="1"/>
</dbReference>
<dbReference type="PROSITE" id="PS51257">
    <property type="entry name" value="PROKAR_LIPOPROTEIN"/>
    <property type="match status" value="1"/>
</dbReference>
<accession>A0A437PJM2</accession>
<keyword evidence="4" id="KW-1185">Reference proteome</keyword>
<name>A0A437PJM2_9ACTN</name>
<organism evidence="3 4">
    <name type="scientific">Streptomyces antnestii</name>
    <dbReference type="NCBI Taxonomy" id="2494256"/>
    <lineage>
        <taxon>Bacteria</taxon>
        <taxon>Bacillati</taxon>
        <taxon>Actinomycetota</taxon>
        <taxon>Actinomycetes</taxon>
        <taxon>Kitasatosporales</taxon>
        <taxon>Streptomycetaceae</taxon>
        <taxon>Streptomyces</taxon>
    </lineage>
</organism>
<dbReference type="OrthoDB" id="3568721at2"/>
<comment type="caution">
    <text evidence="3">The sequence shown here is derived from an EMBL/GenBank/DDBJ whole genome shotgun (WGS) entry which is preliminary data.</text>
</comment>
<feature type="domain" description="DUF4333" evidence="2">
    <location>
        <begin position="21"/>
        <end position="99"/>
    </location>
</feature>
<dbReference type="RefSeq" id="WP_127829860.1">
    <property type="nucleotide sequence ID" value="NZ_RZYA01000010.1"/>
</dbReference>
<feature type="signal peptide" evidence="1">
    <location>
        <begin position="1"/>
        <end position="31"/>
    </location>
</feature>
<dbReference type="AlphaFoldDB" id="A0A437PJM2"/>
<sequence length="117" mass="11620">MIKSRLSAATWALSVVAAGAMLVGCSASVSAGKSDPELSKAKLADTVAEKLAATTGQPKPDVTCPEDLVGKVGNTGRCTLTASDGSTLGVTVKVSSVQGSNINFGIKADEKPTPAAS</sequence>
<reference evidence="3 4" key="1">
    <citation type="submission" date="2019-01" db="EMBL/GenBank/DDBJ databases">
        <title>Genome sequences of Streptomyces and Rhizobium isolates collected from root and soil.</title>
        <authorList>
            <person name="Chhettri S."/>
            <person name="Sevigny J.L."/>
            <person name="Sen A."/>
            <person name="Ennis N."/>
            <person name="Tisa L."/>
        </authorList>
    </citation>
    <scope>NUCLEOTIDE SEQUENCE [LARGE SCALE GENOMIC DNA]</scope>
    <source>
        <strain evidence="3 4">San01</strain>
    </source>
</reference>
<evidence type="ECO:0000313" key="4">
    <source>
        <dbReference type="Proteomes" id="UP000283128"/>
    </source>
</evidence>
<keyword evidence="1" id="KW-0732">Signal</keyword>
<dbReference type="InterPro" id="IPR025637">
    <property type="entry name" value="DUF4333"/>
</dbReference>
<evidence type="ECO:0000259" key="2">
    <source>
        <dbReference type="Pfam" id="PF14230"/>
    </source>
</evidence>
<proteinExistence type="predicted"/>
<gene>
    <name evidence="3" type="ORF">EOT10_21235</name>
</gene>
<evidence type="ECO:0000256" key="1">
    <source>
        <dbReference type="SAM" id="SignalP"/>
    </source>
</evidence>
<dbReference type="Proteomes" id="UP000283128">
    <property type="component" value="Unassembled WGS sequence"/>
</dbReference>